<evidence type="ECO:0000313" key="2">
    <source>
        <dbReference type="EMBL" id="CAG8555679.1"/>
    </source>
</evidence>
<keyword evidence="3" id="KW-1185">Reference proteome</keyword>
<reference evidence="2" key="1">
    <citation type="submission" date="2021-06" db="EMBL/GenBank/DDBJ databases">
        <authorList>
            <person name="Kallberg Y."/>
            <person name="Tangrot J."/>
            <person name="Rosling A."/>
        </authorList>
    </citation>
    <scope>NUCLEOTIDE SEQUENCE</scope>
    <source>
        <strain evidence="2">AZ414A</strain>
    </source>
</reference>
<comment type="caution">
    <text evidence="2">The sequence shown here is derived from an EMBL/GenBank/DDBJ whole genome shotgun (WGS) entry which is preliminary data.</text>
</comment>
<sequence length="67" mass="7886">MNKSEWKYLKKGYQNMNSVLEEINSKEEYDSDICDNMDDNDIITVDSNNIEDNNLNNNLSSDNENKY</sequence>
<gene>
    <name evidence="2" type="ORF">DEBURN_LOCUS7326</name>
</gene>
<accession>A0A9N9B798</accession>
<dbReference type="AlphaFoldDB" id="A0A9N9B798"/>
<protein>
    <submittedName>
        <fullName evidence="2">11191_t:CDS:1</fullName>
    </submittedName>
</protein>
<dbReference type="EMBL" id="CAJVPK010000867">
    <property type="protein sequence ID" value="CAG8555679.1"/>
    <property type="molecule type" value="Genomic_DNA"/>
</dbReference>
<feature type="region of interest" description="Disordered" evidence="1">
    <location>
        <begin position="47"/>
        <end position="67"/>
    </location>
</feature>
<dbReference type="Proteomes" id="UP000789706">
    <property type="component" value="Unassembled WGS sequence"/>
</dbReference>
<organism evidence="2 3">
    <name type="scientific">Diversispora eburnea</name>
    <dbReference type="NCBI Taxonomy" id="1213867"/>
    <lineage>
        <taxon>Eukaryota</taxon>
        <taxon>Fungi</taxon>
        <taxon>Fungi incertae sedis</taxon>
        <taxon>Mucoromycota</taxon>
        <taxon>Glomeromycotina</taxon>
        <taxon>Glomeromycetes</taxon>
        <taxon>Diversisporales</taxon>
        <taxon>Diversisporaceae</taxon>
        <taxon>Diversispora</taxon>
    </lineage>
</organism>
<proteinExistence type="predicted"/>
<name>A0A9N9B798_9GLOM</name>
<evidence type="ECO:0000313" key="3">
    <source>
        <dbReference type="Proteomes" id="UP000789706"/>
    </source>
</evidence>
<evidence type="ECO:0000256" key="1">
    <source>
        <dbReference type="SAM" id="MobiDB-lite"/>
    </source>
</evidence>